<reference evidence="3 4" key="1">
    <citation type="submission" date="2019-04" db="EMBL/GenBank/DDBJ databases">
        <title>Streptomyces sp. nov. Bv016 isolated from bark of Buahinia variegata.</title>
        <authorList>
            <person name="Kanchanasin P."/>
            <person name="Tanasupawat S."/>
            <person name="Yuki M."/>
            <person name="Kudo T."/>
        </authorList>
    </citation>
    <scope>NUCLEOTIDE SEQUENCE [LARGE SCALE GENOMIC DNA]</scope>
    <source>
        <strain evidence="3 4">Bv016</strain>
    </source>
</reference>
<dbReference type="Pfam" id="PF01575">
    <property type="entry name" value="MaoC_dehydratas"/>
    <property type="match status" value="1"/>
</dbReference>
<dbReference type="Gene3D" id="3.10.129.10">
    <property type="entry name" value="Hotdog Thioesterase"/>
    <property type="match status" value="1"/>
</dbReference>
<dbReference type="Proteomes" id="UP000298159">
    <property type="component" value="Unassembled WGS sequence"/>
</dbReference>
<proteinExistence type="inferred from homology"/>
<dbReference type="EMBL" id="SRRT01000002">
    <property type="protein sequence ID" value="TGN79395.1"/>
    <property type="molecule type" value="Genomic_DNA"/>
</dbReference>
<comment type="similarity">
    <text evidence="1">Belongs to the enoyl-CoA hydratase/isomerase family.</text>
</comment>
<protein>
    <recommendedName>
        <fullName evidence="2">MaoC-like domain-containing protein</fullName>
    </recommendedName>
</protein>
<dbReference type="InterPro" id="IPR029069">
    <property type="entry name" value="HotDog_dom_sf"/>
</dbReference>
<accession>A0A4Z1DBP7</accession>
<dbReference type="InterPro" id="IPR002539">
    <property type="entry name" value="MaoC-like_dom"/>
</dbReference>
<evidence type="ECO:0000259" key="2">
    <source>
        <dbReference type="Pfam" id="PF01575"/>
    </source>
</evidence>
<dbReference type="GeneID" id="95447361"/>
<name>A0A4Z1DBP7_9ACTN</name>
<gene>
    <name evidence="3" type="ORF">E5083_07090</name>
</gene>
<evidence type="ECO:0000313" key="3">
    <source>
        <dbReference type="EMBL" id="TGN79395.1"/>
    </source>
</evidence>
<dbReference type="AlphaFoldDB" id="A0A4Z1DBP7"/>
<evidence type="ECO:0000313" key="4">
    <source>
        <dbReference type="Proteomes" id="UP000298159"/>
    </source>
</evidence>
<comment type="caution">
    <text evidence="3">The sequence shown here is derived from an EMBL/GenBank/DDBJ whole genome shotgun (WGS) entry which is preliminary data.</text>
</comment>
<feature type="domain" description="MaoC-like" evidence="2">
    <location>
        <begin position="17"/>
        <end position="110"/>
    </location>
</feature>
<dbReference type="SUPFAM" id="SSF54637">
    <property type="entry name" value="Thioesterase/thiol ester dehydrase-isomerase"/>
    <property type="match status" value="1"/>
</dbReference>
<organism evidence="3 4">
    <name type="scientific">Streptomyces bauhiniae</name>
    <dbReference type="NCBI Taxonomy" id="2340725"/>
    <lineage>
        <taxon>Bacteria</taxon>
        <taxon>Bacillati</taxon>
        <taxon>Actinomycetota</taxon>
        <taxon>Actinomycetes</taxon>
        <taxon>Kitasatosporales</taxon>
        <taxon>Streptomycetaceae</taxon>
        <taxon>Streptomyces</taxon>
    </lineage>
</organism>
<keyword evidence="4" id="KW-1185">Reference proteome</keyword>
<dbReference type="RefSeq" id="WP_135784736.1">
    <property type="nucleotide sequence ID" value="NZ_SRRT01000002.1"/>
</dbReference>
<sequence length="139" mass="15428">MNARDIPVRPDPLVVGPVTRTDFVRYQGASGDMQPVHHDEEFARRAGHPGPFSVGMYQGGVLGAWVAGWFGAENVRHFRLRFKERVWPGDVLTCTGEVAAWRRGDEGLEVDLELRCTRQNGDVAVEGRAMCVVPRARNG</sequence>
<evidence type="ECO:0000256" key="1">
    <source>
        <dbReference type="ARBA" id="ARBA00005254"/>
    </source>
</evidence>